<accession>A0A0E9V6W2</accession>
<protein>
    <submittedName>
        <fullName evidence="1">Uncharacterized protein</fullName>
    </submittedName>
</protein>
<dbReference type="EMBL" id="GBXM01034810">
    <property type="protein sequence ID" value="JAH73767.1"/>
    <property type="molecule type" value="Transcribed_RNA"/>
</dbReference>
<sequence length="36" mass="4399">MVYSYRIFRNCHVPIVLVKYLLNIYPAFINNLNLFH</sequence>
<name>A0A0E9V6W2_ANGAN</name>
<proteinExistence type="predicted"/>
<dbReference type="AlphaFoldDB" id="A0A0E9V6W2"/>
<organism evidence="1">
    <name type="scientific">Anguilla anguilla</name>
    <name type="common">European freshwater eel</name>
    <name type="synonym">Muraena anguilla</name>
    <dbReference type="NCBI Taxonomy" id="7936"/>
    <lineage>
        <taxon>Eukaryota</taxon>
        <taxon>Metazoa</taxon>
        <taxon>Chordata</taxon>
        <taxon>Craniata</taxon>
        <taxon>Vertebrata</taxon>
        <taxon>Euteleostomi</taxon>
        <taxon>Actinopterygii</taxon>
        <taxon>Neopterygii</taxon>
        <taxon>Teleostei</taxon>
        <taxon>Anguilliformes</taxon>
        <taxon>Anguillidae</taxon>
        <taxon>Anguilla</taxon>
    </lineage>
</organism>
<reference evidence="1" key="1">
    <citation type="submission" date="2014-11" db="EMBL/GenBank/DDBJ databases">
        <authorList>
            <person name="Amaro Gonzalez C."/>
        </authorList>
    </citation>
    <scope>NUCLEOTIDE SEQUENCE</scope>
</reference>
<evidence type="ECO:0000313" key="1">
    <source>
        <dbReference type="EMBL" id="JAH73767.1"/>
    </source>
</evidence>
<reference evidence="1" key="2">
    <citation type="journal article" date="2015" name="Fish Shellfish Immunol.">
        <title>Early steps in the European eel (Anguilla anguilla)-Vibrio vulnificus interaction in the gills: Role of the RtxA13 toxin.</title>
        <authorList>
            <person name="Callol A."/>
            <person name="Pajuelo D."/>
            <person name="Ebbesson L."/>
            <person name="Teles M."/>
            <person name="MacKenzie S."/>
            <person name="Amaro C."/>
        </authorList>
    </citation>
    <scope>NUCLEOTIDE SEQUENCE</scope>
</reference>